<reference evidence="1" key="1">
    <citation type="submission" date="2017-12" db="EMBL/GenBank/DDBJ databases">
        <title>Gene loss provides genomic basis for host adaptation in cereal stripe rust fungi.</title>
        <authorList>
            <person name="Xia C."/>
        </authorList>
    </citation>
    <scope>NUCLEOTIDE SEQUENCE [LARGE SCALE GENOMIC DNA]</scope>
    <source>
        <strain evidence="1">93-210</strain>
    </source>
</reference>
<evidence type="ECO:0000313" key="2">
    <source>
        <dbReference type="Proteomes" id="UP000239156"/>
    </source>
</evidence>
<sequence>MEVPTALQPIPFLREELGGSWVKRDFLPRLVKDERMEEDDNDSELPAKLEVINAISLITICG</sequence>
<protein>
    <submittedName>
        <fullName evidence="1">Uncharacterized protein</fullName>
    </submittedName>
</protein>
<proteinExistence type="predicted"/>
<dbReference type="VEuPathDB" id="FungiDB:PSTT_06803"/>
<dbReference type="EMBL" id="PKSL01000055">
    <property type="protein sequence ID" value="POW09433.1"/>
    <property type="molecule type" value="Genomic_DNA"/>
</dbReference>
<evidence type="ECO:0000313" key="1">
    <source>
        <dbReference type="EMBL" id="POW09433.1"/>
    </source>
</evidence>
<organism evidence="1 2">
    <name type="scientific">Puccinia striiformis</name>
    <dbReference type="NCBI Taxonomy" id="27350"/>
    <lineage>
        <taxon>Eukaryota</taxon>
        <taxon>Fungi</taxon>
        <taxon>Dikarya</taxon>
        <taxon>Basidiomycota</taxon>
        <taxon>Pucciniomycotina</taxon>
        <taxon>Pucciniomycetes</taxon>
        <taxon>Pucciniales</taxon>
        <taxon>Pucciniaceae</taxon>
        <taxon>Puccinia</taxon>
    </lineage>
</organism>
<gene>
    <name evidence="1" type="ORF">PSTT_06803</name>
</gene>
<dbReference type="Proteomes" id="UP000239156">
    <property type="component" value="Unassembled WGS sequence"/>
</dbReference>
<name>A0A2S4VIQ9_9BASI</name>
<comment type="caution">
    <text evidence="1">The sequence shown here is derived from an EMBL/GenBank/DDBJ whole genome shotgun (WGS) entry which is preliminary data.</text>
</comment>
<keyword evidence="2" id="KW-1185">Reference proteome</keyword>
<dbReference type="AlphaFoldDB" id="A0A2S4VIQ9"/>
<accession>A0A2S4VIQ9</accession>